<evidence type="ECO:0000313" key="1">
    <source>
        <dbReference type="EMBL" id="CAG8546619.1"/>
    </source>
</evidence>
<evidence type="ECO:0000313" key="2">
    <source>
        <dbReference type="Proteomes" id="UP000789702"/>
    </source>
</evidence>
<comment type="caution">
    <text evidence="1">The sequence shown here is derived from an EMBL/GenBank/DDBJ whole genome shotgun (WGS) entry which is preliminary data.</text>
</comment>
<proteinExistence type="predicted"/>
<sequence length="338" mass="38459">MKIIDSRYVGSFFFLVLFGGVLFSFTTLSLSKFPSPVNDTFTGFQTWHPEIKNFDVETWFSMVLFTGILQLATGAFMLIWAFKYETILIFMFNGERTSTVLFNKIIGGFAIITSIVAFALIYLDAGKIWTPIGVVHNYAEVFMLLLLHQGGNLASSNNVIFYSLLYILVVEGTTILLGWPYDAFFFKFQGLAIDWALFIQFMRVYNLTKKNYIEGYISLPQHTSDDERESEEHDHRPNNVRPKKDCHLGHVSLLPLAAFWHIAGNVLNTIFVNEALPNYLFSFSYGFMFASFAFFVYLDTHLKPNKPNKPIFLPDSSTPSVVLVTIASVTLSLLSLRL</sequence>
<name>A0ACA9LXI7_9GLOM</name>
<keyword evidence="2" id="KW-1185">Reference proteome</keyword>
<dbReference type="EMBL" id="CAJVPU010005364">
    <property type="protein sequence ID" value="CAG8546619.1"/>
    <property type="molecule type" value="Genomic_DNA"/>
</dbReference>
<accession>A0ACA9LXI7</accession>
<organism evidence="1 2">
    <name type="scientific">Dentiscutata heterogama</name>
    <dbReference type="NCBI Taxonomy" id="1316150"/>
    <lineage>
        <taxon>Eukaryota</taxon>
        <taxon>Fungi</taxon>
        <taxon>Fungi incertae sedis</taxon>
        <taxon>Mucoromycota</taxon>
        <taxon>Glomeromycotina</taxon>
        <taxon>Glomeromycetes</taxon>
        <taxon>Diversisporales</taxon>
        <taxon>Gigasporaceae</taxon>
        <taxon>Dentiscutata</taxon>
    </lineage>
</organism>
<protein>
    <submittedName>
        <fullName evidence="1">13828_t:CDS:1</fullName>
    </submittedName>
</protein>
<reference evidence="1" key="1">
    <citation type="submission" date="2021-06" db="EMBL/GenBank/DDBJ databases">
        <authorList>
            <person name="Kallberg Y."/>
            <person name="Tangrot J."/>
            <person name="Rosling A."/>
        </authorList>
    </citation>
    <scope>NUCLEOTIDE SEQUENCE</scope>
    <source>
        <strain evidence="1">IL203A</strain>
    </source>
</reference>
<gene>
    <name evidence="1" type="ORF">DHETER_LOCUS5036</name>
</gene>
<dbReference type="Proteomes" id="UP000789702">
    <property type="component" value="Unassembled WGS sequence"/>
</dbReference>
<feature type="non-terminal residue" evidence="1">
    <location>
        <position position="338"/>
    </location>
</feature>